<dbReference type="RefSeq" id="WP_317049152.1">
    <property type="nucleotide sequence ID" value="NZ_CAMRXC010000033.1"/>
</dbReference>
<feature type="transmembrane region" description="Helical" evidence="1">
    <location>
        <begin position="9"/>
        <end position="27"/>
    </location>
</feature>
<organism evidence="2 3">
    <name type="scientific">Clostridium neonatale</name>
    <dbReference type="NCBI Taxonomy" id="137838"/>
    <lineage>
        <taxon>Bacteria</taxon>
        <taxon>Bacillati</taxon>
        <taxon>Bacillota</taxon>
        <taxon>Clostridia</taxon>
        <taxon>Eubacteriales</taxon>
        <taxon>Clostridiaceae</taxon>
        <taxon>Clostridium</taxon>
    </lineage>
</organism>
<comment type="caution">
    <text evidence="2">The sequence shown here is derived from an EMBL/GenBank/DDBJ whole genome shotgun (WGS) entry which is preliminary data.</text>
</comment>
<evidence type="ECO:0000313" key="3">
    <source>
        <dbReference type="Proteomes" id="UP001189143"/>
    </source>
</evidence>
<accession>A0AAD1YDQ3</accession>
<dbReference type="EMBL" id="CAMTCP010000066">
    <property type="protein sequence ID" value="CAI3545733.1"/>
    <property type="molecule type" value="Genomic_DNA"/>
</dbReference>
<gene>
    <name evidence="2" type="ORF">CNEO2_150036</name>
</gene>
<name>A0AAD1YDQ3_9CLOT</name>
<protein>
    <submittedName>
        <fullName evidence="2">Uncharacterized protein</fullName>
    </submittedName>
</protein>
<dbReference type="Proteomes" id="UP001189143">
    <property type="component" value="Unassembled WGS sequence"/>
</dbReference>
<keyword evidence="1" id="KW-1133">Transmembrane helix</keyword>
<dbReference type="AlphaFoldDB" id="A0AAD1YDQ3"/>
<sequence>MNKSKISKFILLIVLIGFVFVGVYFIYDYISNKSKTESTQNTAIEYNKENELNDTLTNENDVDKSARNEKNMEECKDLIDKIETNYQSVKVNSIYGESTDRTLSININLLDNLDSTEYECAKIAQQEETSMKEKGITSINVNVYNTSDELQGMIIFNLENGRYEPTVNTL</sequence>
<evidence type="ECO:0000256" key="1">
    <source>
        <dbReference type="SAM" id="Phobius"/>
    </source>
</evidence>
<reference evidence="2" key="1">
    <citation type="submission" date="2022-10" db="EMBL/GenBank/DDBJ databases">
        <authorList>
            <person name="Aires J."/>
            <person name="Mesa V."/>
        </authorList>
    </citation>
    <scope>NUCLEOTIDE SEQUENCE</scope>
    <source>
        <strain evidence="2">Clostridium neonatale JD116</strain>
    </source>
</reference>
<keyword evidence="1" id="KW-0812">Transmembrane</keyword>
<keyword evidence="1" id="KW-0472">Membrane</keyword>
<evidence type="ECO:0000313" key="2">
    <source>
        <dbReference type="EMBL" id="CAI3545733.1"/>
    </source>
</evidence>
<proteinExistence type="predicted"/>